<dbReference type="InterPro" id="IPR013907">
    <property type="entry name" value="Sds3"/>
</dbReference>
<dbReference type="PANTHER" id="PTHR21964">
    <property type="entry name" value="BREAST CANCER METASTASIS-SUPPRESSOR 1"/>
    <property type="match status" value="1"/>
</dbReference>
<keyword evidence="2" id="KW-0678">Repressor</keyword>
<dbReference type="GO" id="GO:0010468">
    <property type="term" value="P:regulation of gene expression"/>
    <property type="evidence" value="ECO:0007669"/>
    <property type="project" value="UniProtKB-ARBA"/>
</dbReference>
<feature type="compositionally biased region" description="Polar residues" evidence="6">
    <location>
        <begin position="240"/>
        <end position="251"/>
    </location>
</feature>
<dbReference type="RefSeq" id="XP_066068471.1">
    <property type="nucleotide sequence ID" value="XM_066212374.1"/>
</dbReference>
<evidence type="ECO:0000313" key="8">
    <source>
        <dbReference type="Proteomes" id="UP000094043"/>
    </source>
</evidence>
<evidence type="ECO:0000256" key="1">
    <source>
        <dbReference type="ARBA" id="ARBA00004123"/>
    </source>
</evidence>
<protein>
    <submittedName>
        <fullName evidence="7">Uncharacterized protein</fullName>
    </submittedName>
</protein>
<evidence type="ECO:0000256" key="4">
    <source>
        <dbReference type="ARBA" id="ARBA00023163"/>
    </source>
</evidence>
<accession>A0AAJ8JSR7</accession>
<keyword evidence="4" id="KW-0804">Transcription</keyword>
<keyword evidence="8" id="KW-1185">Reference proteome</keyword>
<keyword evidence="3" id="KW-0805">Transcription regulation</keyword>
<dbReference type="GeneID" id="91087177"/>
<evidence type="ECO:0000256" key="2">
    <source>
        <dbReference type="ARBA" id="ARBA00022491"/>
    </source>
</evidence>
<feature type="region of interest" description="Disordered" evidence="6">
    <location>
        <begin position="230"/>
        <end position="254"/>
    </location>
</feature>
<feature type="compositionally biased region" description="Polar residues" evidence="6">
    <location>
        <begin position="39"/>
        <end position="52"/>
    </location>
</feature>
<reference evidence="7" key="1">
    <citation type="submission" date="2016-06" db="EMBL/GenBank/DDBJ databases">
        <authorList>
            <person name="Cuomo C."/>
            <person name="Litvintseva A."/>
            <person name="Heitman J."/>
            <person name="Chen Y."/>
            <person name="Sun S."/>
            <person name="Springer D."/>
            <person name="Dromer F."/>
            <person name="Young S."/>
            <person name="Zeng Q."/>
            <person name="Chapman S."/>
            <person name="Gujja S."/>
            <person name="Saif S."/>
            <person name="Birren B."/>
        </authorList>
    </citation>
    <scope>NUCLEOTIDE SEQUENCE</scope>
    <source>
        <strain evidence="7">CBS 7841</strain>
    </source>
</reference>
<gene>
    <name evidence="7" type="ORF">L203_102966</name>
</gene>
<evidence type="ECO:0000256" key="6">
    <source>
        <dbReference type="SAM" id="MobiDB-lite"/>
    </source>
</evidence>
<dbReference type="GO" id="GO:0005654">
    <property type="term" value="C:nucleoplasm"/>
    <property type="evidence" value="ECO:0007669"/>
    <property type="project" value="UniProtKB-ARBA"/>
</dbReference>
<feature type="region of interest" description="Disordered" evidence="6">
    <location>
        <begin position="1"/>
        <end position="189"/>
    </location>
</feature>
<feature type="compositionally biased region" description="Acidic residues" evidence="6">
    <location>
        <begin position="157"/>
        <end position="170"/>
    </location>
</feature>
<keyword evidence="5" id="KW-0539">Nucleus</keyword>
<comment type="subcellular location">
    <subcellularLocation>
        <location evidence="1">Nucleus</location>
    </subcellularLocation>
</comment>
<reference evidence="7" key="2">
    <citation type="journal article" date="2022" name="Elife">
        <title>Obligate sexual reproduction of a homothallic fungus closely related to the Cryptococcus pathogenic species complex.</title>
        <authorList>
            <person name="Passer A.R."/>
            <person name="Clancey S.A."/>
            <person name="Shea T."/>
            <person name="David-Palma M."/>
            <person name="Averette A.F."/>
            <person name="Boekhout T."/>
            <person name="Porcel B.M."/>
            <person name="Nowrousian M."/>
            <person name="Cuomo C.A."/>
            <person name="Sun S."/>
            <person name="Heitman J."/>
            <person name="Coelho M.A."/>
        </authorList>
    </citation>
    <scope>NUCLEOTIDE SEQUENCE</scope>
    <source>
        <strain evidence="7">CBS 7841</strain>
    </source>
</reference>
<dbReference type="Pfam" id="PF08598">
    <property type="entry name" value="Sds3"/>
    <property type="match status" value="1"/>
</dbReference>
<evidence type="ECO:0000313" key="7">
    <source>
        <dbReference type="EMBL" id="WVN87771.1"/>
    </source>
</evidence>
<feature type="compositionally biased region" description="Low complexity" evidence="6">
    <location>
        <begin position="105"/>
        <end position="116"/>
    </location>
</feature>
<feature type="compositionally biased region" description="Polar residues" evidence="6">
    <location>
        <begin position="90"/>
        <end position="104"/>
    </location>
</feature>
<organism evidence="7 8">
    <name type="scientific">Cryptococcus depauperatus CBS 7841</name>
    <dbReference type="NCBI Taxonomy" id="1295531"/>
    <lineage>
        <taxon>Eukaryota</taxon>
        <taxon>Fungi</taxon>
        <taxon>Dikarya</taxon>
        <taxon>Basidiomycota</taxon>
        <taxon>Agaricomycotina</taxon>
        <taxon>Tremellomycetes</taxon>
        <taxon>Tremellales</taxon>
        <taxon>Cryptococcaceae</taxon>
        <taxon>Cryptococcus</taxon>
    </lineage>
</organism>
<proteinExistence type="predicted"/>
<sequence length="382" mass="42880">MTTLPPISTDTSKLRRTSSPLSSPSSLGGLDVPRENAPSLHNGTVGSPATSSTLPLTDDESELTEEEDVVDTDTAEEGNVAEVRDGARQTGDNRQSQTSTASLTPPSSDPVSGSPGAESPKPPEHIALMNGNSKEDTRPRHDEEELRDDDGVRNDEQVEDEEDDQVEDADLTMRPIDNIESGDENQEDREAITGAVGKDCRFEESQIHIENDGMDIDVEMTLITDNGETEQADEEPVNDHGSQPITVNNGKNHLHAPLPPPAALRELLLLEVKLAELRNCLYVERMEEAAEEEEMVLKGTYPALQHLYKTLEERRERLHEGALRRFQAQKAELKRMRDSETHLIWSTWTDERDRLHWEEFQRTWSQRRKLAREKGLIDAARR</sequence>
<dbReference type="KEGG" id="cdep:91087177"/>
<name>A0AAJ8JSR7_9TREE</name>
<feature type="compositionally biased region" description="Polar residues" evidence="6">
    <location>
        <begin position="1"/>
        <end position="10"/>
    </location>
</feature>
<dbReference type="Proteomes" id="UP000094043">
    <property type="component" value="Chromosome 3"/>
</dbReference>
<evidence type="ECO:0000256" key="3">
    <source>
        <dbReference type="ARBA" id="ARBA00023015"/>
    </source>
</evidence>
<feature type="compositionally biased region" description="Acidic residues" evidence="6">
    <location>
        <begin position="57"/>
        <end position="76"/>
    </location>
</feature>
<evidence type="ECO:0000256" key="5">
    <source>
        <dbReference type="ARBA" id="ARBA00023242"/>
    </source>
</evidence>
<feature type="compositionally biased region" description="Low complexity" evidence="6">
    <location>
        <begin position="17"/>
        <end position="30"/>
    </location>
</feature>
<dbReference type="AlphaFoldDB" id="A0AAJ8JSR7"/>
<reference evidence="7" key="3">
    <citation type="submission" date="2024-01" db="EMBL/GenBank/DDBJ databases">
        <authorList>
            <person name="Coelho M.A."/>
            <person name="David-Palma M."/>
            <person name="Shea T."/>
            <person name="Sun S."/>
            <person name="Cuomo C.A."/>
            <person name="Heitman J."/>
        </authorList>
    </citation>
    <scope>NUCLEOTIDE SEQUENCE</scope>
    <source>
        <strain evidence="7">CBS 7841</strain>
    </source>
</reference>
<dbReference type="EMBL" id="CP143786">
    <property type="protein sequence ID" value="WVN87771.1"/>
    <property type="molecule type" value="Genomic_DNA"/>
</dbReference>
<feature type="compositionally biased region" description="Basic and acidic residues" evidence="6">
    <location>
        <begin position="133"/>
        <end position="156"/>
    </location>
</feature>